<dbReference type="Proteomes" id="UP000013307">
    <property type="component" value="Chromosome"/>
</dbReference>
<dbReference type="NCBIfam" id="TIGR00836">
    <property type="entry name" value="amt"/>
    <property type="match status" value="1"/>
</dbReference>
<gene>
    <name evidence="10" type="ORF">Asulf_02076</name>
</gene>
<evidence type="ECO:0000259" key="9">
    <source>
        <dbReference type="Pfam" id="PF00909"/>
    </source>
</evidence>
<dbReference type="InterPro" id="IPR001905">
    <property type="entry name" value="Ammonium_transpt"/>
</dbReference>
<sequence>MDSGDTAWILVSTALVMLMTPGVGLFYAGMVRKKNAVNMIALSFVCLVVVSIIWVAYAYSLAFGSDVAGFTGDLSYAFLEKVGFDPLDGMTIPHLVFVIYQMMFAVITLAILTSAVAERVKLSSFIIFGILWITLVYAPFAHWLWGNGWLAKLGALDFAGGMVVHISSGFAALALAFVVGKRGGFGEYNIEPHNIPMTLLGAALLWFGWFGFNGGSALAANGLAANAIVVTNTSAAVAGAVWMIIGWIKGKPGSLGIVSGAIAGLAAITPAAGFVDVKGAIIIGLVSGIICYLAMDFRIKKQIDESLDAWAIHGIGGLWGSLAVGIFATTSINEFAGLINGSVSLLKAQIIAVIATVIYAFVVSYVLAKIVDAVFGLRVSNEEEYVGLDVSQHEEVAYA</sequence>
<feature type="transmembrane region" description="Helical" evidence="8">
    <location>
        <begin position="158"/>
        <end position="180"/>
    </location>
</feature>
<feature type="transmembrane region" description="Helical" evidence="8">
    <location>
        <begin position="125"/>
        <end position="146"/>
    </location>
</feature>
<feature type="domain" description="Ammonium transporter AmtB-like" evidence="9">
    <location>
        <begin position="7"/>
        <end position="398"/>
    </location>
</feature>
<evidence type="ECO:0000256" key="5">
    <source>
        <dbReference type="ARBA" id="ARBA00022989"/>
    </source>
</evidence>
<dbReference type="HOGENOM" id="CLU_000445_33_0_2"/>
<dbReference type="InterPro" id="IPR018047">
    <property type="entry name" value="Ammonium_transpt_CS"/>
</dbReference>
<dbReference type="InterPro" id="IPR024041">
    <property type="entry name" value="NH4_transpt_AmtB-like_dom"/>
</dbReference>
<feature type="transmembrane region" description="Helical" evidence="8">
    <location>
        <begin position="348"/>
        <end position="368"/>
    </location>
</feature>
<dbReference type="PANTHER" id="PTHR43029">
    <property type="entry name" value="AMMONIUM TRANSPORTER MEP2"/>
    <property type="match status" value="1"/>
</dbReference>
<dbReference type="eggNOG" id="arCOG04397">
    <property type="taxonomic scope" value="Archaea"/>
</dbReference>
<dbReference type="Pfam" id="PF00909">
    <property type="entry name" value="Ammonium_transp"/>
    <property type="match status" value="1"/>
</dbReference>
<comment type="subcellular location">
    <subcellularLocation>
        <location evidence="8">Cell membrane</location>
        <topology evidence="8">Multi-pass membrane protein</topology>
    </subcellularLocation>
    <subcellularLocation>
        <location evidence="1">Membrane</location>
        <topology evidence="1">Multi-pass membrane protein</topology>
    </subcellularLocation>
</comment>
<dbReference type="GeneID" id="15393710"/>
<feature type="transmembrane region" description="Helical" evidence="8">
    <location>
        <begin position="255"/>
        <end position="273"/>
    </location>
</feature>
<feature type="transmembrane region" description="Helical" evidence="8">
    <location>
        <begin position="307"/>
        <end position="328"/>
    </location>
</feature>
<feature type="transmembrane region" description="Helical" evidence="8">
    <location>
        <begin position="279"/>
        <end position="295"/>
    </location>
</feature>
<evidence type="ECO:0000313" key="11">
    <source>
        <dbReference type="Proteomes" id="UP000013307"/>
    </source>
</evidence>
<feature type="transmembrane region" description="Helical" evidence="8">
    <location>
        <begin position="224"/>
        <end position="248"/>
    </location>
</feature>
<keyword evidence="3 8" id="KW-0813">Transport</keyword>
<dbReference type="AlphaFoldDB" id="N0BN57"/>
<keyword evidence="11" id="KW-1185">Reference proteome</keyword>
<evidence type="ECO:0000256" key="2">
    <source>
        <dbReference type="ARBA" id="ARBA00005887"/>
    </source>
</evidence>
<dbReference type="STRING" id="387631.Asulf_02076"/>
<evidence type="ECO:0000313" key="10">
    <source>
        <dbReference type="EMBL" id="AGK62036.1"/>
    </source>
</evidence>
<dbReference type="RefSeq" id="WP_015591632.1">
    <property type="nucleotide sequence ID" value="NC_021169.1"/>
</dbReference>
<dbReference type="SUPFAM" id="SSF111352">
    <property type="entry name" value="Ammonium transporter"/>
    <property type="match status" value="1"/>
</dbReference>
<protein>
    <recommendedName>
        <fullName evidence="8">Ammonium transporter</fullName>
    </recommendedName>
</protein>
<keyword evidence="7 8" id="KW-0924">Ammonia transport</keyword>
<accession>N0BN57</accession>
<dbReference type="GO" id="GO:0008519">
    <property type="term" value="F:ammonium channel activity"/>
    <property type="evidence" value="ECO:0007669"/>
    <property type="project" value="InterPro"/>
</dbReference>
<feature type="transmembrane region" description="Helical" evidence="8">
    <location>
        <begin position="40"/>
        <end position="59"/>
    </location>
</feature>
<dbReference type="EMBL" id="CP005290">
    <property type="protein sequence ID" value="AGK62036.1"/>
    <property type="molecule type" value="Genomic_DNA"/>
</dbReference>
<evidence type="ECO:0000256" key="6">
    <source>
        <dbReference type="ARBA" id="ARBA00023136"/>
    </source>
</evidence>
<feature type="transmembrane region" description="Helical" evidence="8">
    <location>
        <begin position="6"/>
        <end position="28"/>
    </location>
</feature>
<keyword evidence="5 8" id="KW-1133">Transmembrane helix</keyword>
<dbReference type="InterPro" id="IPR029020">
    <property type="entry name" value="Ammonium/urea_transptr"/>
</dbReference>
<dbReference type="KEGG" id="ast:Asulf_02076"/>
<feature type="transmembrane region" description="Helical" evidence="8">
    <location>
        <begin position="192"/>
        <end position="212"/>
    </location>
</feature>
<evidence type="ECO:0000256" key="1">
    <source>
        <dbReference type="ARBA" id="ARBA00004141"/>
    </source>
</evidence>
<evidence type="ECO:0000256" key="3">
    <source>
        <dbReference type="ARBA" id="ARBA00022448"/>
    </source>
</evidence>
<dbReference type="PANTHER" id="PTHR43029:SF10">
    <property type="entry name" value="AMMONIUM TRANSPORTER MEP2"/>
    <property type="match status" value="1"/>
</dbReference>
<dbReference type="Gene3D" id="1.10.3430.10">
    <property type="entry name" value="Ammonium transporter AmtB like domains"/>
    <property type="match status" value="1"/>
</dbReference>
<feature type="transmembrane region" description="Helical" evidence="8">
    <location>
        <begin position="92"/>
        <end position="113"/>
    </location>
</feature>
<keyword evidence="6 8" id="KW-0472">Membrane</keyword>
<keyword evidence="4 8" id="KW-0812">Transmembrane</keyword>
<evidence type="ECO:0000256" key="8">
    <source>
        <dbReference type="RuleBase" id="RU362002"/>
    </source>
</evidence>
<proteinExistence type="inferred from homology"/>
<dbReference type="OrthoDB" id="10960at2157"/>
<comment type="similarity">
    <text evidence="2 8">Belongs to the ammonia transporter channel (TC 1.A.11.2) family.</text>
</comment>
<reference evidence="10 11" key="1">
    <citation type="journal article" date="2013" name="Genome Announc.">
        <title>Complete Genome Sequence of the Thermophilic and Facultatively Chemolithoautotrophic Sulfate Reducer Archaeoglobus sulfaticallidus Strain PM70-1T.</title>
        <authorList>
            <person name="Stokke R."/>
            <person name="Hocking W.P."/>
            <person name="Steinsbu B.O."/>
            <person name="Steen I.H."/>
        </authorList>
    </citation>
    <scope>NUCLEOTIDE SEQUENCE [LARGE SCALE GENOMIC DNA]</scope>
    <source>
        <strain evidence="10">PM70-1</strain>
    </source>
</reference>
<name>N0BN57_9EURY</name>
<dbReference type="GO" id="GO:0005886">
    <property type="term" value="C:plasma membrane"/>
    <property type="evidence" value="ECO:0007669"/>
    <property type="project" value="UniProtKB-SubCell"/>
</dbReference>
<organism evidence="10 11">
    <name type="scientific">Archaeoglobus sulfaticallidus PM70-1</name>
    <dbReference type="NCBI Taxonomy" id="387631"/>
    <lineage>
        <taxon>Archaea</taxon>
        <taxon>Methanobacteriati</taxon>
        <taxon>Methanobacteriota</taxon>
        <taxon>Archaeoglobi</taxon>
        <taxon>Archaeoglobales</taxon>
        <taxon>Archaeoglobaceae</taxon>
        <taxon>Archaeoglobus</taxon>
    </lineage>
</organism>
<evidence type="ECO:0000256" key="4">
    <source>
        <dbReference type="ARBA" id="ARBA00022692"/>
    </source>
</evidence>
<evidence type="ECO:0000256" key="7">
    <source>
        <dbReference type="ARBA" id="ARBA00023177"/>
    </source>
</evidence>
<dbReference type="PROSITE" id="PS01219">
    <property type="entry name" value="AMMONIUM_TRANSP"/>
    <property type="match status" value="1"/>
</dbReference>